<organism evidence="3 4">
    <name type="scientific">Paenibacillus protaetiae</name>
    <dbReference type="NCBI Taxonomy" id="2509456"/>
    <lineage>
        <taxon>Bacteria</taxon>
        <taxon>Bacillati</taxon>
        <taxon>Bacillota</taxon>
        <taxon>Bacilli</taxon>
        <taxon>Bacillales</taxon>
        <taxon>Paenibacillaceae</taxon>
        <taxon>Paenibacillus</taxon>
    </lineage>
</organism>
<keyword evidence="1" id="KW-1133">Transmembrane helix</keyword>
<dbReference type="EMBL" id="CP035492">
    <property type="protein sequence ID" value="QAY66124.1"/>
    <property type="molecule type" value="Genomic_DNA"/>
</dbReference>
<dbReference type="Pfam" id="PF17881">
    <property type="entry name" value="TseB"/>
    <property type="match status" value="1"/>
</dbReference>
<evidence type="ECO:0000256" key="1">
    <source>
        <dbReference type="SAM" id="Phobius"/>
    </source>
</evidence>
<evidence type="ECO:0000313" key="4">
    <source>
        <dbReference type="Proteomes" id="UP000293568"/>
    </source>
</evidence>
<dbReference type="Gene3D" id="3.10.450.40">
    <property type="match status" value="2"/>
</dbReference>
<protein>
    <recommendedName>
        <fullName evidence="2">Cell wall elongation regulator TseB-like domain-containing protein</fullName>
    </recommendedName>
</protein>
<dbReference type="KEGG" id="pprt:ET464_06680"/>
<dbReference type="RefSeq" id="WP_129439384.1">
    <property type="nucleotide sequence ID" value="NZ_CP035492.1"/>
</dbReference>
<dbReference type="SUPFAM" id="SSF54403">
    <property type="entry name" value="Cystatin/monellin"/>
    <property type="match status" value="2"/>
</dbReference>
<proteinExistence type="predicted"/>
<sequence>MSVQRIIMMVAIVIIALVTAALLYYQSIQKPLWNHESDIAAKARDEAQLVKIDEIYKYVWDSPMWVVKGKTDAGDEQYVWMDQDGNVVLTLQAAEQISKDSVVQLFMQSHSGASIIRMQPAYVNNTPAWEIYFSQDGKYSYSFYSFHDGSFMDEYHLTGKTAS</sequence>
<dbReference type="OrthoDB" id="2678417at2"/>
<evidence type="ECO:0000259" key="2">
    <source>
        <dbReference type="Pfam" id="PF17881"/>
    </source>
</evidence>
<keyword evidence="1" id="KW-0812">Transmembrane</keyword>
<feature type="transmembrane region" description="Helical" evidence="1">
    <location>
        <begin position="6"/>
        <end position="25"/>
    </location>
</feature>
<name>A0A4P6ET50_9BACL</name>
<gene>
    <name evidence="3" type="ORF">ET464_06680</name>
</gene>
<dbReference type="Proteomes" id="UP000293568">
    <property type="component" value="Chromosome"/>
</dbReference>
<evidence type="ECO:0000313" key="3">
    <source>
        <dbReference type="EMBL" id="QAY66124.1"/>
    </source>
</evidence>
<feature type="domain" description="Cell wall elongation regulator TseB-like" evidence="2">
    <location>
        <begin position="41"/>
        <end position="81"/>
    </location>
</feature>
<dbReference type="AlphaFoldDB" id="A0A4P6ET50"/>
<dbReference type="InterPro" id="IPR046350">
    <property type="entry name" value="Cystatin_sf"/>
</dbReference>
<keyword evidence="4" id="KW-1185">Reference proteome</keyword>
<keyword evidence="1" id="KW-0472">Membrane</keyword>
<accession>A0A4P6ET50</accession>
<reference evidence="3 4" key="1">
    <citation type="submission" date="2019-01" db="EMBL/GenBank/DDBJ databases">
        <title>Genome sequencing of strain FW100M-2.</title>
        <authorList>
            <person name="Heo J."/>
            <person name="Kim S.-J."/>
            <person name="Kim J.-S."/>
            <person name="Hong S.-B."/>
            <person name="Kwon S.-W."/>
        </authorList>
    </citation>
    <scope>NUCLEOTIDE SEQUENCE [LARGE SCALE GENOMIC DNA]</scope>
    <source>
        <strain evidence="3 4">FW100M-2</strain>
    </source>
</reference>
<dbReference type="InterPro" id="IPR041401">
    <property type="entry name" value="TseB-like_dom"/>
</dbReference>